<sequence length="154" mass="17202">MSLVIQMIERALDIQGYPGSEFLGFTNMIAGDFLNLHPSVLKFPFEPKKRSSCSLQLANKTDQFVAFKTLTTNTHKSIFNPNNGIILPRSICNVTVTIEKQNEAPPNMQCEYKFKVLAVMAPNGATKNDITTSMFDKKNNVVEELKLSAVYIPV</sequence>
<organism evidence="1 2">
    <name type="scientific">Cichorium intybus</name>
    <name type="common">Chicory</name>
    <dbReference type="NCBI Taxonomy" id="13427"/>
    <lineage>
        <taxon>Eukaryota</taxon>
        <taxon>Viridiplantae</taxon>
        <taxon>Streptophyta</taxon>
        <taxon>Embryophyta</taxon>
        <taxon>Tracheophyta</taxon>
        <taxon>Spermatophyta</taxon>
        <taxon>Magnoliopsida</taxon>
        <taxon>eudicotyledons</taxon>
        <taxon>Gunneridae</taxon>
        <taxon>Pentapetalae</taxon>
        <taxon>asterids</taxon>
        <taxon>campanulids</taxon>
        <taxon>Asterales</taxon>
        <taxon>Asteraceae</taxon>
        <taxon>Cichorioideae</taxon>
        <taxon>Cichorieae</taxon>
        <taxon>Cichoriinae</taxon>
        <taxon>Cichorium</taxon>
    </lineage>
</organism>
<dbReference type="Proteomes" id="UP001055811">
    <property type="component" value="Linkage Group LG06"/>
</dbReference>
<reference evidence="1 2" key="2">
    <citation type="journal article" date="2022" name="Mol. Ecol. Resour.">
        <title>The genomes of chicory, endive, great burdock and yacon provide insights into Asteraceae paleo-polyploidization history and plant inulin production.</title>
        <authorList>
            <person name="Fan W."/>
            <person name="Wang S."/>
            <person name="Wang H."/>
            <person name="Wang A."/>
            <person name="Jiang F."/>
            <person name="Liu H."/>
            <person name="Zhao H."/>
            <person name="Xu D."/>
            <person name="Zhang Y."/>
        </authorList>
    </citation>
    <scope>NUCLEOTIDE SEQUENCE [LARGE SCALE GENOMIC DNA]</scope>
    <source>
        <strain evidence="2">cv. Punajuju</strain>
        <tissue evidence="1">Leaves</tissue>
    </source>
</reference>
<dbReference type="EMBL" id="CM042014">
    <property type="protein sequence ID" value="KAI3723744.1"/>
    <property type="molecule type" value="Genomic_DNA"/>
</dbReference>
<keyword evidence="2" id="KW-1185">Reference proteome</keyword>
<reference evidence="2" key="1">
    <citation type="journal article" date="2022" name="Mol. Ecol. Resour.">
        <title>The genomes of chicory, endive, great burdock and yacon provide insights into Asteraceae palaeo-polyploidization history and plant inulin production.</title>
        <authorList>
            <person name="Fan W."/>
            <person name="Wang S."/>
            <person name="Wang H."/>
            <person name="Wang A."/>
            <person name="Jiang F."/>
            <person name="Liu H."/>
            <person name="Zhao H."/>
            <person name="Xu D."/>
            <person name="Zhang Y."/>
        </authorList>
    </citation>
    <scope>NUCLEOTIDE SEQUENCE [LARGE SCALE GENOMIC DNA]</scope>
    <source>
        <strain evidence="2">cv. Punajuju</strain>
    </source>
</reference>
<comment type="caution">
    <text evidence="1">The sequence shown here is derived from an EMBL/GenBank/DDBJ whole genome shotgun (WGS) entry which is preliminary data.</text>
</comment>
<evidence type="ECO:0000313" key="2">
    <source>
        <dbReference type="Proteomes" id="UP001055811"/>
    </source>
</evidence>
<name>A0ACB9BPB4_CICIN</name>
<proteinExistence type="predicted"/>
<evidence type="ECO:0000313" key="1">
    <source>
        <dbReference type="EMBL" id="KAI3723744.1"/>
    </source>
</evidence>
<protein>
    <submittedName>
        <fullName evidence="1">Uncharacterized protein</fullName>
    </submittedName>
</protein>
<accession>A0ACB9BPB4</accession>
<gene>
    <name evidence="1" type="ORF">L2E82_35501</name>
</gene>